<comment type="function">
    <text evidence="17">Catalyzes the exchange of ADP and ATP across the membrane.</text>
</comment>
<dbReference type="InterPro" id="IPR002113">
    <property type="entry name" value="ADT_euk_type"/>
</dbReference>
<dbReference type="PANTHER" id="PTHR45635">
    <property type="entry name" value="ADP,ATP CARRIER PROTEIN 1-RELATED-RELATED"/>
    <property type="match status" value="1"/>
</dbReference>
<keyword evidence="10" id="KW-0496">Mitochondrion</keyword>
<keyword evidence="9 17" id="KW-1133">Transmembrane helix</keyword>
<evidence type="ECO:0000256" key="8">
    <source>
        <dbReference type="ARBA" id="ARBA00022792"/>
    </source>
</evidence>
<dbReference type="InterPro" id="IPR018108">
    <property type="entry name" value="MCP_transmembrane"/>
</dbReference>
<dbReference type="PANTHER" id="PTHR45635:SF14">
    <property type="entry name" value="ADP_ATP TRANSLOCASE"/>
    <property type="match status" value="1"/>
</dbReference>
<keyword evidence="4 16" id="KW-0813">Transport</keyword>
<evidence type="ECO:0000256" key="5">
    <source>
        <dbReference type="ARBA" id="ARBA00022449"/>
    </source>
</evidence>
<comment type="function">
    <text evidence="14">ADP:ATP antiporter that mediates import of ADP into the mitochondrial matrix for ATP synthesis, and export of ATP out to fuel the cell. Cycles between the cytoplasmic-open state (c-state) and the matrix-open state (m-state): operates by the alternating access mechanism with a single substrate-binding site intermittently exposed to either the cytosolic (c-state) or matrix (m-state) side of the inner mitochondrial membrane.</text>
</comment>
<feature type="repeat" description="Solcar" evidence="15">
    <location>
        <begin position="75"/>
        <end position="165"/>
    </location>
</feature>
<evidence type="ECO:0000256" key="11">
    <source>
        <dbReference type="ARBA" id="ARBA00023136"/>
    </source>
</evidence>
<evidence type="ECO:0000256" key="1">
    <source>
        <dbReference type="ARBA" id="ARBA00004448"/>
    </source>
</evidence>
<evidence type="ECO:0000256" key="13">
    <source>
        <dbReference type="ARBA" id="ARBA00024169"/>
    </source>
</evidence>
<evidence type="ECO:0000256" key="3">
    <source>
        <dbReference type="ARBA" id="ARBA00011245"/>
    </source>
</evidence>
<keyword evidence="19" id="KW-1185">Reference proteome</keyword>
<proteinExistence type="inferred from homology"/>
<comment type="catalytic activity">
    <reaction evidence="12">
        <text>ADP(in) + ATP(out) = ADP(out) + ATP(in)</text>
        <dbReference type="Rhea" id="RHEA:34999"/>
        <dbReference type="ChEBI" id="CHEBI:30616"/>
        <dbReference type="ChEBI" id="CHEBI:456216"/>
    </reaction>
    <physiologicalReaction direction="left-to-right" evidence="12">
        <dbReference type="Rhea" id="RHEA:35000"/>
    </physiologicalReaction>
</comment>
<evidence type="ECO:0000256" key="6">
    <source>
        <dbReference type="ARBA" id="ARBA00022692"/>
    </source>
</evidence>
<evidence type="ECO:0000256" key="12">
    <source>
        <dbReference type="ARBA" id="ARBA00024143"/>
    </source>
</evidence>
<evidence type="ECO:0000256" key="2">
    <source>
        <dbReference type="ARBA" id="ARBA00006375"/>
    </source>
</evidence>
<keyword evidence="5" id="KW-0050">Antiport</keyword>
<organism evidence="18 19">
    <name type="scientific">Oikopleura dioica</name>
    <name type="common">Tunicate</name>
    <dbReference type="NCBI Taxonomy" id="34765"/>
    <lineage>
        <taxon>Eukaryota</taxon>
        <taxon>Metazoa</taxon>
        <taxon>Chordata</taxon>
        <taxon>Tunicata</taxon>
        <taxon>Appendicularia</taxon>
        <taxon>Copelata</taxon>
        <taxon>Oikopleuridae</taxon>
        <taxon>Oikopleura</taxon>
    </lineage>
</organism>
<feature type="transmembrane region" description="Helical" evidence="17">
    <location>
        <begin position="136"/>
        <end position="154"/>
    </location>
</feature>
<feature type="transmembrane region" description="Helical" evidence="17">
    <location>
        <begin position="174"/>
        <end position="195"/>
    </location>
</feature>
<keyword evidence="7" id="KW-0677">Repeat</keyword>
<gene>
    <name evidence="18" type="ORF">OKIOD_LOCUS15408</name>
</gene>
<evidence type="ECO:0000256" key="15">
    <source>
        <dbReference type="PROSITE-ProRule" id="PRU00282"/>
    </source>
</evidence>
<evidence type="ECO:0000256" key="14">
    <source>
        <dbReference type="ARBA" id="ARBA00045250"/>
    </source>
</evidence>
<dbReference type="InterPro" id="IPR023395">
    <property type="entry name" value="MCP_dom_sf"/>
</dbReference>
<evidence type="ECO:0000256" key="9">
    <source>
        <dbReference type="ARBA" id="ARBA00022989"/>
    </source>
</evidence>
<sequence>MQNQNELIKQGVLDRPYRGVLDCAKRVFKNDGFLSFWRGNWVNCVRYIPTQAMNFTIKDTIQDLFPVASDATFRQKLFTNLIAGGVAGGMSLLVVYPLDFARNRLAADLVQSAGNRKFSGTLDCFRKIVKSDGVVGLYRGFALGVYGISMYRAIYFGVYDTVKPILERHSQTKIGFVPSFLLGYVISIVASIPAYPTDTLRRRMMMTSGTGENYSSSISAFRTIYAQEGIIAFFRGWNANLLRAIAPGLVLASKDKFTDFYLLLTRQ</sequence>
<keyword evidence="11 15" id="KW-0472">Membrane</keyword>
<comment type="subcellular location">
    <subcellularLocation>
        <location evidence="17">Membrane</location>
        <topology evidence="17">Multi-pass membrane protein</topology>
    </subcellularLocation>
    <subcellularLocation>
        <location evidence="1">Mitochondrion inner membrane</location>
        <topology evidence="1">Multi-pass membrane protein</topology>
    </subcellularLocation>
</comment>
<evidence type="ECO:0000313" key="18">
    <source>
        <dbReference type="EMBL" id="CAG5112427.1"/>
    </source>
</evidence>
<dbReference type="PRINTS" id="PR00927">
    <property type="entry name" value="ADPTRNSLCASE"/>
</dbReference>
<evidence type="ECO:0000256" key="10">
    <source>
        <dbReference type="ARBA" id="ARBA00023128"/>
    </source>
</evidence>
<dbReference type="Proteomes" id="UP001158576">
    <property type="component" value="Chromosome 2"/>
</dbReference>
<dbReference type="Gene3D" id="1.50.40.10">
    <property type="entry name" value="Mitochondrial carrier domain"/>
    <property type="match status" value="1"/>
</dbReference>
<accession>A0ABN7T9T1</accession>
<dbReference type="Pfam" id="PF00153">
    <property type="entry name" value="Mito_carr"/>
    <property type="match status" value="3"/>
</dbReference>
<dbReference type="InterPro" id="IPR002067">
    <property type="entry name" value="MCP"/>
</dbReference>
<comment type="similarity">
    <text evidence="2 16">Belongs to the mitochondrial carrier (TC 2.A.29) family.</text>
</comment>
<dbReference type="PRINTS" id="PR00926">
    <property type="entry name" value="MITOCARRIER"/>
</dbReference>
<dbReference type="PROSITE" id="PS50920">
    <property type="entry name" value="SOLCAR"/>
    <property type="match status" value="3"/>
</dbReference>
<comment type="catalytic activity">
    <reaction evidence="13">
        <text>H(+)(in) = H(+)(out)</text>
        <dbReference type="Rhea" id="RHEA:34979"/>
        <dbReference type="ChEBI" id="CHEBI:15378"/>
    </reaction>
</comment>
<name>A0ABN7T9T1_OIKDI</name>
<evidence type="ECO:0000313" key="19">
    <source>
        <dbReference type="Proteomes" id="UP001158576"/>
    </source>
</evidence>
<evidence type="ECO:0000256" key="16">
    <source>
        <dbReference type="RuleBase" id="RU000488"/>
    </source>
</evidence>
<dbReference type="EMBL" id="OU015567">
    <property type="protein sequence ID" value="CAG5112427.1"/>
    <property type="molecule type" value="Genomic_DNA"/>
</dbReference>
<protein>
    <recommendedName>
        <fullName evidence="17">ADP/ATP translocase</fullName>
    </recommendedName>
    <alternativeName>
        <fullName evidence="17">ADP,ATP carrier protein</fullName>
    </alternativeName>
</protein>
<feature type="repeat" description="Solcar" evidence="15">
    <location>
        <begin position="1"/>
        <end position="64"/>
    </location>
</feature>
<keyword evidence="6 15" id="KW-0812">Transmembrane</keyword>
<reference evidence="18 19" key="1">
    <citation type="submission" date="2021-04" db="EMBL/GenBank/DDBJ databases">
        <authorList>
            <person name="Bliznina A."/>
        </authorList>
    </citation>
    <scope>NUCLEOTIDE SEQUENCE [LARGE SCALE GENOMIC DNA]</scope>
</reference>
<feature type="repeat" description="Solcar" evidence="15">
    <location>
        <begin position="174"/>
        <end position="260"/>
    </location>
</feature>
<comment type="caution">
    <text evidence="17">Lacks conserved residue(s) required for the propagation of feature annotation.</text>
</comment>
<evidence type="ECO:0000256" key="7">
    <source>
        <dbReference type="ARBA" id="ARBA00022737"/>
    </source>
</evidence>
<evidence type="ECO:0000256" key="17">
    <source>
        <dbReference type="RuleBase" id="RU368008"/>
    </source>
</evidence>
<keyword evidence="8" id="KW-0999">Mitochondrion inner membrane</keyword>
<evidence type="ECO:0000256" key="4">
    <source>
        <dbReference type="ARBA" id="ARBA00022448"/>
    </source>
</evidence>
<dbReference type="SUPFAM" id="SSF103506">
    <property type="entry name" value="Mitochondrial carrier"/>
    <property type="match status" value="1"/>
</dbReference>
<comment type="subunit">
    <text evidence="3 17">Monomer.</text>
</comment>